<name>A0A2S8G1J6_9BACT</name>
<organism evidence="1 2">
    <name type="scientific">Blastopirellula marina</name>
    <dbReference type="NCBI Taxonomy" id="124"/>
    <lineage>
        <taxon>Bacteria</taxon>
        <taxon>Pseudomonadati</taxon>
        <taxon>Planctomycetota</taxon>
        <taxon>Planctomycetia</taxon>
        <taxon>Pirellulales</taxon>
        <taxon>Pirellulaceae</taxon>
        <taxon>Blastopirellula</taxon>
    </lineage>
</organism>
<gene>
    <name evidence="1" type="ORF">C5Y98_08665</name>
</gene>
<dbReference type="Gene3D" id="1.25.10.10">
    <property type="entry name" value="Leucine-rich Repeat Variant"/>
    <property type="match status" value="1"/>
</dbReference>
<sequence length="305" mass="33917">MTKAPLKAATLLNIRYQFVLLAISLTFLTNVKLAAEQPFTPEIRAQCEQVLMNSLAARGEWSSVHAAEYLIRLDMTSQVLDTFRQQAENATPPFRIGVWRVLAQADPSQEARHAYVEKIRTVLLDDQATDRLHALESLAKLGIAIQSPAELKVVQRMSVPDDPGGSFALWRLYQQRPTSPIIDRLVQQLHSEDDVARLRAGFVLSQLKSLPEKARTSAAQALSEEPTDSAAYPYVASACGTAELRKLRTSQDPSHQALAIRELATRSPEIDRSLPTALNESNPLALRQAAAFAILWRDRDSTRIQ</sequence>
<dbReference type="InterPro" id="IPR011989">
    <property type="entry name" value="ARM-like"/>
</dbReference>
<dbReference type="AlphaFoldDB" id="A0A2S8G1J6"/>
<dbReference type="OrthoDB" id="291422at2"/>
<dbReference type="SUPFAM" id="SSF48371">
    <property type="entry name" value="ARM repeat"/>
    <property type="match status" value="1"/>
</dbReference>
<comment type="caution">
    <text evidence="1">The sequence shown here is derived from an EMBL/GenBank/DDBJ whole genome shotgun (WGS) entry which is preliminary data.</text>
</comment>
<protein>
    <recommendedName>
        <fullName evidence="3">HEAT repeat domain-containing protein</fullName>
    </recommendedName>
</protein>
<dbReference type="InterPro" id="IPR016024">
    <property type="entry name" value="ARM-type_fold"/>
</dbReference>
<accession>A0A2S8G1J6</accession>
<dbReference type="EMBL" id="PUIB01000011">
    <property type="protein sequence ID" value="PQO38141.1"/>
    <property type="molecule type" value="Genomic_DNA"/>
</dbReference>
<evidence type="ECO:0000313" key="1">
    <source>
        <dbReference type="EMBL" id="PQO38141.1"/>
    </source>
</evidence>
<reference evidence="1 2" key="1">
    <citation type="submission" date="2018-02" db="EMBL/GenBank/DDBJ databases">
        <title>Comparative genomes isolates from brazilian mangrove.</title>
        <authorList>
            <person name="Araujo J.E."/>
            <person name="Taketani R.G."/>
            <person name="Silva M.C.P."/>
            <person name="Loureco M.V."/>
            <person name="Andreote F.D."/>
        </authorList>
    </citation>
    <scope>NUCLEOTIDE SEQUENCE [LARGE SCALE GENOMIC DNA]</scope>
    <source>
        <strain evidence="1 2">NAP PRIS-MGV</strain>
    </source>
</reference>
<evidence type="ECO:0008006" key="3">
    <source>
        <dbReference type="Google" id="ProtNLM"/>
    </source>
</evidence>
<proteinExistence type="predicted"/>
<dbReference type="Proteomes" id="UP000239388">
    <property type="component" value="Unassembled WGS sequence"/>
</dbReference>
<dbReference type="RefSeq" id="WP_105353316.1">
    <property type="nucleotide sequence ID" value="NZ_PUIB01000011.1"/>
</dbReference>
<evidence type="ECO:0000313" key="2">
    <source>
        <dbReference type="Proteomes" id="UP000239388"/>
    </source>
</evidence>